<evidence type="ECO:0000313" key="3">
    <source>
        <dbReference type="EMBL" id="PWG05599.1"/>
    </source>
</evidence>
<dbReference type="Gene3D" id="3.40.50.2000">
    <property type="entry name" value="Glycogen Phosphorylase B"/>
    <property type="match status" value="2"/>
</dbReference>
<evidence type="ECO:0000259" key="1">
    <source>
        <dbReference type="Pfam" id="PF00534"/>
    </source>
</evidence>
<reference evidence="3 4" key="1">
    <citation type="submission" date="2018-05" db="EMBL/GenBank/DDBJ databases">
        <title>Polaribacter aquimarinus sp. nov., isolated from sediment in a sediment of sea.</title>
        <authorList>
            <person name="Lu D."/>
        </authorList>
    </citation>
    <scope>NUCLEOTIDE SEQUENCE [LARGE SCALE GENOMIC DNA]</scope>
    <source>
        <strain evidence="3 4">ZY113</strain>
    </source>
</reference>
<dbReference type="InterPro" id="IPR028098">
    <property type="entry name" value="Glyco_trans_4-like_N"/>
</dbReference>
<proteinExistence type="predicted"/>
<gene>
    <name evidence="3" type="ORF">DIS07_03915</name>
</gene>
<dbReference type="GO" id="GO:0016757">
    <property type="term" value="F:glycosyltransferase activity"/>
    <property type="evidence" value="ECO:0007669"/>
    <property type="project" value="InterPro"/>
</dbReference>
<name>A0A2U2JB82_9FLAO</name>
<dbReference type="PANTHER" id="PTHR45947">
    <property type="entry name" value="SULFOQUINOVOSYL TRANSFERASE SQD2"/>
    <property type="match status" value="1"/>
</dbReference>
<dbReference type="AlphaFoldDB" id="A0A2U2JB82"/>
<dbReference type="PANTHER" id="PTHR45947:SF3">
    <property type="entry name" value="SULFOQUINOVOSYL TRANSFERASE SQD2"/>
    <property type="match status" value="1"/>
</dbReference>
<sequence length="364" mass="42370">MKILHVVEDFSLESGGLRTVIKDLNYYLNKENFTSYILSAKEELGDNIFIVNTNNSPWLYSKEWEVKLNSLKEKYNFDVVHIHGVWMYPQYIASKFCIKNDIPFIVSIHGMYEPWLWEKGKLKKKLYFNLLTKKVFSRAKLLHAITPLEKTNLQSLFKNNNVIEIPNLIEEISCEEKEQFNIKDDVNYILYLGRLDEKKGIDLLLKSFSKLNNSDFKIVIAGKLNDYQKSLKLLINSLKLEGKVEFLGMVKGKEKIDLIKNAFVLVAPSYSEVIGMVNLEAGILKTPVITTFQTGLKMDWNSNGGRLINPNVNELSDVLKEVLSWSISQRNKNGEKLYNFVVKNYSWSLRFKDWKKLYKKCIHE</sequence>
<dbReference type="OrthoDB" id="9790710at2"/>
<protein>
    <recommendedName>
        <fullName evidence="5">Glycosyltransferase</fullName>
    </recommendedName>
</protein>
<dbReference type="RefSeq" id="WP_109403933.1">
    <property type="nucleotide sequence ID" value="NZ_QFFG01000002.1"/>
</dbReference>
<evidence type="ECO:0000259" key="2">
    <source>
        <dbReference type="Pfam" id="PF13439"/>
    </source>
</evidence>
<dbReference type="EMBL" id="QFFG01000002">
    <property type="protein sequence ID" value="PWG05599.1"/>
    <property type="molecule type" value="Genomic_DNA"/>
</dbReference>
<feature type="domain" description="Glycosyltransferase subfamily 4-like N-terminal" evidence="2">
    <location>
        <begin position="15"/>
        <end position="169"/>
    </location>
</feature>
<comment type="caution">
    <text evidence="3">The sequence shown here is derived from an EMBL/GenBank/DDBJ whole genome shotgun (WGS) entry which is preliminary data.</text>
</comment>
<dbReference type="Proteomes" id="UP000245670">
    <property type="component" value="Unassembled WGS sequence"/>
</dbReference>
<accession>A0A2U2JB82</accession>
<dbReference type="InterPro" id="IPR001296">
    <property type="entry name" value="Glyco_trans_1"/>
</dbReference>
<dbReference type="Pfam" id="PF00534">
    <property type="entry name" value="Glycos_transf_1"/>
    <property type="match status" value="1"/>
</dbReference>
<dbReference type="SUPFAM" id="SSF53756">
    <property type="entry name" value="UDP-Glycosyltransferase/glycogen phosphorylase"/>
    <property type="match status" value="1"/>
</dbReference>
<evidence type="ECO:0000313" key="4">
    <source>
        <dbReference type="Proteomes" id="UP000245670"/>
    </source>
</evidence>
<keyword evidence="4" id="KW-1185">Reference proteome</keyword>
<feature type="domain" description="Glycosyl transferase family 1" evidence="1">
    <location>
        <begin position="175"/>
        <end position="330"/>
    </location>
</feature>
<evidence type="ECO:0008006" key="5">
    <source>
        <dbReference type="Google" id="ProtNLM"/>
    </source>
</evidence>
<dbReference type="InterPro" id="IPR050194">
    <property type="entry name" value="Glycosyltransferase_grp1"/>
</dbReference>
<organism evidence="3 4">
    <name type="scientific">Polaribacter aquimarinus</name>
    <dbReference type="NCBI Taxonomy" id="2100726"/>
    <lineage>
        <taxon>Bacteria</taxon>
        <taxon>Pseudomonadati</taxon>
        <taxon>Bacteroidota</taxon>
        <taxon>Flavobacteriia</taxon>
        <taxon>Flavobacteriales</taxon>
        <taxon>Flavobacteriaceae</taxon>
    </lineage>
</organism>
<dbReference type="Pfam" id="PF13439">
    <property type="entry name" value="Glyco_transf_4"/>
    <property type="match status" value="1"/>
</dbReference>